<evidence type="ECO:0000256" key="2">
    <source>
        <dbReference type="ARBA" id="ARBA00023108"/>
    </source>
</evidence>
<name>A0A5E4QWJ8_9NEOP</name>
<dbReference type="GO" id="GO:0005615">
    <property type="term" value="C:extracellular space"/>
    <property type="evidence" value="ECO:0007669"/>
    <property type="project" value="TreeGrafter"/>
</dbReference>
<dbReference type="FunFam" id="3.15.10.30:FF:000001">
    <property type="entry name" value="Takeout-like protein 1"/>
    <property type="match status" value="1"/>
</dbReference>
<accession>A0A5E4QWJ8</accession>
<dbReference type="PANTHER" id="PTHR11008:SF18">
    <property type="entry name" value="BCDNA.GH05536-RELATED"/>
    <property type="match status" value="1"/>
</dbReference>
<evidence type="ECO:0000256" key="1">
    <source>
        <dbReference type="ARBA" id="ARBA00022729"/>
    </source>
</evidence>
<proteinExistence type="inferred from homology"/>
<dbReference type="Gene3D" id="3.15.10.30">
    <property type="entry name" value="Haemolymph juvenile hormone binding protein"/>
    <property type="match status" value="1"/>
</dbReference>
<sequence length="248" mass="28480">MLVKTVSIILTLITLCRGVVLNIEKYFMTCDRNAVEVNECLVDAIQDAIHVLTDGIKDFEIPSIDPLHQKEMRLEYKNNQIRAKMRMNEIFITGLSTSTVRDVRLKADEDKFHIEVDMKTPNMVVTGRYDGGGSYSTLKLSANGLFNISMDDLDYTWKIDGKPEIINGFTHVRVTSFYMRPDISKMKTLLTNENPESKDLTALAVQITNENWRLLYKELLPFAQTNWNQIGTELSNKIFLKVPYDVLF</sequence>
<evidence type="ECO:0000313" key="5">
    <source>
        <dbReference type="EMBL" id="VVD01338.1"/>
    </source>
</evidence>
<feature type="signal peptide" evidence="4">
    <location>
        <begin position="1"/>
        <end position="18"/>
    </location>
</feature>
<dbReference type="InterPro" id="IPR010562">
    <property type="entry name" value="Haemolymph_juvenile_hormone-bd"/>
</dbReference>
<dbReference type="EMBL" id="FZQP02005310">
    <property type="protein sequence ID" value="VVD01338.1"/>
    <property type="molecule type" value="Genomic_DNA"/>
</dbReference>
<feature type="non-terminal residue" evidence="5">
    <location>
        <position position="248"/>
    </location>
</feature>
<dbReference type="SMART" id="SM00700">
    <property type="entry name" value="JHBP"/>
    <property type="match status" value="1"/>
</dbReference>
<gene>
    <name evidence="5" type="ORF">LSINAPIS_LOCUS11785</name>
</gene>
<evidence type="ECO:0000256" key="3">
    <source>
        <dbReference type="ARBA" id="ARBA00060902"/>
    </source>
</evidence>
<keyword evidence="6" id="KW-1185">Reference proteome</keyword>
<organism evidence="5 6">
    <name type="scientific">Leptidea sinapis</name>
    <dbReference type="NCBI Taxonomy" id="189913"/>
    <lineage>
        <taxon>Eukaryota</taxon>
        <taxon>Metazoa</taxon>
        <taxon>Ecdysozoa</taxon>
        <taxon>Arthropoda</taxon>
        <taxon>Hexapoda</taxon>
        <taxon>Insecta</taxon>
        <taxon>Pterygota</taxon>
        <taxon>Neoptera</taxon>
        <taxon>Endopterygota</taxon>
        <taxon>Lepidoptera</taxon>
        <taxon>Glossata</taxon>
        <taxon>Ditrysia</taxon>
        <taxon>Papilionoidea</taxon>
        <taxon>Pieridae</taxon>
        <taxon>Dismorphiinae</taxon>
        <taxon>Leptidea</taxon>
    </lineage>
</organism>
<evidence type="ECO:0000256" key="4">
    <source>
        <dbReference type="SAM" id="SignalP"/>
    </source>
</evidence>
<feature type="chain" id="PRO_5022983387" evidence="4">
    <location>
        <begin position="19"/>
        <end position="248"/>
    </location>
</feature>
<keyword evidence="1 4" id="KW-0732">Signal</keyword>
<dbReference type="AlphaFoldDB" id="A0A5E4QWJ8"/>
<dbReference type="Proteomes" id="UP000324832">
    <property type="component" value="Unassembled WGS sequence"/>
</dbReference>
<evidence type="ECO:0000313" key="6">
    <source>
        <dbReference type="Proteomes" id="UP000324832"/>
    </source>
</evidence>
<keyword evidence="2" id="KW-0090">Biological rhythms</keyword>
<protein>
    <submittedName>
        <fullName evidence="5">Uncharacterized protein</fullName>
    </submittedName>
</protein>
<dbReference type="InterPro" id="IPR038606">
    <property type="entry name" value="To_sf"/>
</dbReference>
<dbReference type="Pfam" id="PF06585">
    <property type="entry name" value="JHBP"/>
    <property type="match status" value="1"/>
</dbReference>
<dbReference type="GO" id="GO:0007623">
    <property type="term" value="P:circadian rhythm"/>
    <property type="evidence" value="ECO:0007669"/>
    <property type="project" value="UniProtKB-ARBA"/>
</dbReference>
<comment type="similarity">
    <text evidence="3">Belongs to the TO family.</text>
</comment>
<reference evidence="5 6" key="1">
    <citation type="submission" date="2017-07" db="EMBL/GenBank/DDBJ databases">
        <authorList>
            <person name="Talla V."/>
            <person name="Backstrom N."/>
        </authorList>
    </citation>
    <scope>NUCLEOTIDE SEQUENCE [LARGE SCALE GENOMIC DNA]</scope>
</reference>
<dbReference type="PANTHER" id="PTHR11008">
    <property type="entry name" value="PROTEIN TAKEOUT-LIKE PROTEIN"/>
    <property type="match status" value="1"/>
</dbReference>